<evidence type="ECO:0000313" key="1">
    <source>
        <dbReference type="EMBL" id="MFD0957914.1"/>
    </source>
</evidence>
<dbReference type="Pfam" id="PF20074">
    <property type="entry name" value="DUF6470"/>
    <property type="match status" value="1"/>
</dbReference>
<protein>
    <submittedName>
        <fullName evidence="1">DUF6470 family protein</fullName>
    </submittedName>
</protein>
<comment type="caution">
    <text evidence="1">The sequence shown here is derived from an EMBL/GenBank/DDBJ whole genome shotgun (WGS) entry which is preliminary data.</text>
</comment>
<dbReference type="RefSeq" id="WP_377561523.1">
    <property type="nucleotide sequence ID" value="NZ_JBHTJZ010000002.1"/>
</dbReference>
<organism evidence="1 2">
    <name type="scientific">Paenibacillus chungangensis</name>
    <dbReference type="NCBI Taxonomy" id="696535"/>
    <lineage>
        <taxon>Bacteria</taxon>
        <taxon>Bacillati</taxon>
        <taxon>Bacillota</taxon>
        <taxon>Bacilli</taxon>
        <taxon>Bacillales</taxon>
        <taxon>Paenibacillaceae</taxon>
        <taxon>Paenibacillus</taxon>
    </lineage>
</organism>
<dbReference type="InterPro" id="IPR045527">
    <property type="entry name" value="DUF6470"/>
</dbReference>
<proteinExistence type="predicted"/>
<sequence length="189" mass="20970">MRIPQISIHSTSAEMGIKSKLGHFEIKQKQATIAIHSVDAVVSIQSEPAVVLIDLSKTWDALTGGKPIAFWNRIYGQSNKYVLDAIRHTVQEYNQIGDVLSDGNPLAEAAKQSLSRERPKLQVYGSASPANVDFKAVLSDPEIQVSRGYVNVDAKINRPQIAYQRGYVNTFMKKYPSVEVSVPKIDIKM</sequence>
<gene>
    <name evidence="1" type="ORF">ACFQ2I_00710</name>
</gene>
<evidence type="ECO:0000313" key="2">
    <source>
        <dbReference type="Proteomes" id="UP001596989"/>
    </source>
</evidence>
<name>A0ABW3HK93_9BACL</name>
<dbReference type="Proteomes" id="UP001596989">
    <property type="component" value="Unassembled WGS sequence"/>
</dbReference>
<reference evidence="2" key="1">
    <citation type="journal article" date="2019" name="Int. J. Syst. Evol. Microbiol.">
        <title>The Global Catalogue of Microorganisms (GCM) 10K type strain sequencing project: providing services to taxonomists for standard genome sequencing and annotation.</title>
        <authorList>
            <consortium name="The Broad Institute Genomics Platform"/>
            <consortium name="The Broad Institute Genome Sequencing Center for Infectious Disease"/>
            <person name="Wu L."/>
            <person name="Ma J."/>
        </authorList>
    </citation>
    <scope>NUCLEOTIDE SEQUENCE [LARGE SCALE GENOMIC DNA]</scope>
    <source>
        <strain evidence="2">CCUG 59129</strain>
    </source>
</reference>
<accession>A0ABW3HK93</accession>
<keyword evidence="2" id="KW-1185">Reference proteome</keyword>
<dbReference type="EMBL" id="JBHTJZ010000002">
    <property type="protein sequence ID" value="MFD0957914.1"/>
    <property type="molecule type" value="Genomic_DNA"/>
</dbReference>